<evidence type="ECO:0000313" key="15">
    <source>
        <dbReference type="EMBL" id="MCF1714547.1"/>
    </source>
</evidence>
<dbReference type="InterPro" id="IPR008969">
    <property type="entry name" value="CarboxyPept-like_regulatory"/>
</dbReference>
<dbReference type="SUPFAM" id="SSF56935">
    <property type="entry name" value="Porins"/>
    <property type="match status" value="1"/>
</dbReference>
<dbReference type="EMBL" id="JAKEVY010000002">
    <property type="protein sequence ID" value="MCF1714547.1"/>
    <property type="molecule type" value="Genomic_DNA"/>
</dbReference>
<comment type="subcellular location">
    <subcellularLocation>
        <location evidence="1 10">Cell outer membrane</location>
        <topology evidence="1 10">Multi-pass membrane protein</topology>
    </subcellularLocation>
</comment>
<dbReference type="SUPFAM" id="SSF49464">
    <property type="entry name" value="Carboxypeptidase regulatory domain-like"/>
    <property type="match status" value="1"/>
</dbReference>
<dbReference type="Pfam" id="PF00593">
    <property type="entry name" value="TonB_dep_Rec_b-barrel"/>
    <property type="match status" value="1"/>
</dbReference>
<dbReference type="Pfam" id="PF13715">
    <property type="entry name" value="CarbopepD_reg_2"/>
    <property type="match status" value="1"/>
</dbReference>
<keyword evidence="6 11" id="KW-0798">TonB box</keyword>
<keyword evidence="9 10" id="KW-0998">Cell outer membrane</keyword>
<evidence type="ECO:0000256" key="11">
    <source>
        <dbReference type="RuleBase" id="RU003357"/>
    </source>
</evidence>
<name>A0ABS9BHH5_9BACT</name>
<feature type="domain" description="TonB-dependent receptor-like beta-barrel" evidence="13">
    <location>
        <begin position="437"/>
        <end position="892"/>
    </location>
</feature>
<evidence type="ECO:0000256" key="7">
    <source>
        <dbReference type="ARBA" id="ARBA00023136"/>
    </source>
</evidence>
<sequence length="1125" mass="122207">MKRTTVRMLLLLFLSVFSAYAIAQQKRTVTGTVLDEQGAPISGATFVVKGSRAGGATDAQGGFLISLTSDGTLVFSAVGYLSKEVPTAGKNEINVVLQKDEKSLDEVVVTGFGVKKQTRKLAYAVTEIKGDEIVRANNANVVNALQGKVAGVMINQGASGPQSSSRIRIRGNSSFSTNNTQPLVVLDGILIEPGTTGNDSWGENPDFGNIMKNLNPDDYESVTVLKGAAASALYGSKAQNGVLLITTKKGTAKKGLGLSFSHTESFDKAYRLVDLQNQYGGGINPTFDTDAEGNRIIDIANAAYFSGGYSFGPKFDGQMVKEADGRMIRYQANDPLDYFQTGKFINTNVAVEGGNEKTTFRLSYSNLFNNSIMPNNDMKRNSFTLRATHKVSNAVSIDASVNYTNTKSKNPVRQGSRNNPLFAFTYYMPRHVDIGYYANNYINQTAGGYLGSQNANLNDPYRLGSLFFGLYEDNRERTENNILANIDVNVKLNSWLNALVRTNTNYYTDFYERKALGSGVGFAGGAYQISQNNWQTFRIQALLNGQKDLSDDFSTSFSVGGETFRNIGGMYNNSFTSGGLKIPGLFAINNSINPAQTDAYPAAGRRTDAVYAYGDLTWRDQLILNFSARNDWSSTLTYRDGSGDHSYFYPSVGLAWVFSEMESVKNFSALSFGKLRGAISWTGLDANPQYTNQTGFYGLLGTFNNATNGNQSVYGFAGNTLGNLNLKNQLTREIEFGADLRFFNNRLGLDVAWYRKNTYNQIFNLAAPAESGISSRAVNGGEVQNQGIEVLLTATPIKRKNLTWNSTFTFTRNRNKIISIGPGVTSLDLELAFGADVVAKAVAGGDYGTVETGFAFATYQAKDANGNPVAHSANGQRVIGSPSFGSTGGYYTYMRLQDYNGTRKVLGSIMEKFLASTVQTVNYKNFVFNVQLDAKIGGLMASATHQYGSANGSFKNSLFGRDQESGGVAYTDANGVTRYDGIIPDGVLNDGITATNANGQVVDLGGMTYAEAVKQGLLQPIPAYAYYENLSQWASGIREYSVFENSWVAVREVSVGYNLPKTLVSKVKMSNLRVGITGRNLGYLYTTTKGGVNPESIYSNRAAAFAEYGGYPWVRSLGFNINATF</sequence>
<dbReference type="InterPro" id="IPR036942">
    <property type="entry name" value="Beta-barrel_TonB_sf"/>
</dbReference>
<accession>A0ABS9BHH5</accession>
<dbReference type="InterPro" id="IPR023997">
    <property type="entry name" value="TonB-dep_OMP_SusC/RagA_CS"/>
</dbReference>
<keyword evidence="3 10" id="KW-1134">Transmembrane beta strand</keyword>
<protein>
    <submittedName>
        <fullName evidence="15">SusC/RagA family TonB-linked outer membrane protein</fullName>
    </submittedName>
</protein>
<dbReference type="Gene3D" id="2.60.40.1120">
    <property type="entry name" value="Carboxypeptidase-like, regulatory domain"/>
    <property type="match status" value="1"/>
</dbReference>
<dbReference type="InterPro" id="IPR000531">
    <property type="entry name" value="Beta-barrel_TonB"/>
</dbReference>
<dbReference type="Gene3D" id="2.170.130.10">
    <property type="entry name" value="TonB-dependent receptor, plug domain"/>
    <property type="match status" value="1"/>
</dbReference>
<reference evidence="15 16" key="1">
    <citation type="submission" date="2022-01" db="EMBL/GenBank/DDBJ databases">
        <title>Flavihumibacter sp. nov., isolated from sediment of a river.</title>
        <authorList>
            <person name="Liu H."/>
        </authorList>
    </citation>
    <scope>NUCLEOTIDE SEQUENCE [LARGE SCALE GENOMIC DNA]</scope>
    <source>
        <strain evidence="15 16">RY-1</strain>
    </source>
</reference>
<comment type="caution">
    <text evidence="15">The sequence shown here is derived from an EMBL/GenBank/DDBJ whole genome shotgun (WGS) entry which is preliminary data.</text>
</comment>
<gene>
    <name evidence="15" type="ORF">L0U88_07920</name>
</gene>
<keyword evidence="7 10" id="KW-0472">Membrane</keyword>
<dbReference type="Proteomes" id="UP001200145">
    <property type="component" value="Unassembled WGS sequence"/>
</dbReference>
<dbReference type="InterPro" id="IPR023996">
    <property type="entry name" value="TonB-dep_OMP_SusC/RagA"/>
</dbReference>
<evidence type="ECO:0000259" key="13">
    <source>
        <dbReference type="Pfam" id="PF00593"/>
    </source>
</evidence>
<dbReference type="NCBIfam" id="TIGR04056">
    <property type="entry name" value="OMP_RagA_SusC"/>
    <property type="match status" value="1"/>
</dbReference>
<evidence type="ECO:0000256" key="5">
    <source>
        <dbReference type="ARBA" id="ARBA00022729"/>
    </source>
</evidence>
<dbReference type="InterPro" id="IPR039426">
    <property type="entry name" value="TonB-dep_rcpt-like"/>
</dbReference>
<evidence type="ECO:0000256" key="10">
    <source>
        <dbReference type="PROSITE-ProRule" id="PRU01360"/>
    </source>
</evidence>
<keyword evidence="2 10" id="KW-0813">Transport</keyword>
<evidence type="ECO:0000259" key="14">
    <source>
        <dbReference type="Pfam" id="PF07715"/>
    </source>
</evidence>
<dbReference type="Gene3D" id="2.40.170.20">
    <property type="entry name" value="TonB-dependent receptor, beta-barrel domain"/>
    <property type="match status" value="1"/>
</dbReference>
<dbReference type="PROSITE" id="PS52016">
    <property type="entry name" value="TONB_DEPENDENT_REC_3"/>
    <property type="match status" value="1"/>
</dbReference>
<keyword evidence="8" id="KW-0675">Receptor</keyword>
<evidence type="ECO:0000256" key="4">
    <source>
        <dbReference type="ARBA" id="ARBA00022692"/>
    </source>
</evidence>
<dbReference type="InterPro" id="IPR037066">
    <property type="entry name" value="Plug_dom_sf"/>
</dbReference>
<dbReference type="PANTHER" id="PTHR30069:SF29">
    <property type="entry name" value="HEMOGLOBIN AND HEMOGLOBIN-HAPTOGLOBIN-BINDING PROTEIN 1-RELATED"/>
    <property type="match status" value="1"/>
</dbReference>
<evidence type="ECO:0000256" key="3">
    <source>
        <dbReference type="ARBA" id="ARBA00022452"/>
    </source>
</evidence>
<dbReference type="Pfam" id="PF07715">
    <property type="entry name" value="Plug"/>
    <property type="match status" value="1"/>
</dbReference>
<feature type="signal peptide" evidence="12">
    <location>
        <begin position="1"/>
        <end position="23"/>
    </location>
</feature>
<proteinExistence type="inferred from homology"/>
<comment type="similarity">
    <text evidence="10 11">Belongs to the TonB-dependent receptor family.</text>
</comment>
<feature type="chain" id="PRO_5045445292" evidence="12">
    <location>
        <begin position="24"/>
        <end position="1125"/>
    </location>
</feature>
<organism evidence="15 16">
    <name type="scientific">Flavihumibacter fluminis</name>
    <dbReference type="NCBI Taxonomy" id="2909236"/>
    <lineage>
        <taxon>Bacteria</taxon>
        <taxon>Pseudomonadati</taxon>
        <taxon>Bacteroidota</taxon>
        <taxon>Chitinophagia</taxon>
        <taxon>Chitinophagales</taxon>
        <taxon>Chitinophagaceae</taxon>
        <taxon>Flavihumibacter</taxon>
    </lineage>
</organism>
<dbReference type="InterPro" id="IPR012910">
    <property type="entry name" value="Plug_dom"/>
</dbReference>
<evidence type="ECO:0000256" key="8">
    <source>
        <dbReference type="ARBA" id="ARBA00023170"/>
    </source>
</evidence>
<keyword evidence="16" id="KW-1185">Reference proteome</keyword>
<evidence type="ECO:0000256" key="1">
    <source>
        <dbReference type="ARBA" id="ARBA00004571"/>
    </source>
</evidence>
<keyword evidence="5 12" id="KW-0732">Signal</keyword>
<feature type="domain" description="TonB-dependent receptor plug" evidence="14">
    <location>
        <begin position="119"/>
        <end position="242"/>
    </location>
</feature>
<evidence type="ECO:0000256" key="6">
    <source>
        <dbReference type="ARBA" id="ARBA00023077"/>
    </source>
</evidence>
<dbReference type="NCBIfam" id="TIGR04057">
    <property type="entry name" value="SusC_RagA_signa"/>
    <property type="match status" value="1"/>
</dbReference>
<dbReference type="RefSeq" id="WP_234865313.1">
    <property type="nucleotide sequence ID" value="NZ_JAKEVY010000002.1"/>
</dbReference>
<evidence type="ECO:0000256" key="2">
    <source>
        <dbReference type="ARBA" id="ARBA00022448"/>
    </source>
</evidence>
<dbReference type="PANTHER" id="PTHR30069">
    <property type="entry name" value="TONB-DEPENDENT OUTER MEMBRANE RECEPTOR"/>
    <property type="match status" value="1"/>
</dbReference>
<keyword evidence="4 10" id="KW-0812">Transmembrane</keyword>
<evidence type="ECO:0000256" key="12">
    <source>
        <dbReference type="SAM" id="SignalP"/>
    </source>
</evidence>
<evidence type="ECO:0000256" key="9">
    <source>
        <dbReference type="ARBA" id="ARBA00023237"/>
    </source>
</evidence>
<evidence type="ECO:0000313" key="16">
    <source>
        <dbReference type="Proteomes" id="UP001200145"/>
    </source>
</evidence>